<evidence type="ECO:0000256" key="10">
    <source>
        <dbReference type="ARBA" id="ARBA00022777"/>
    </source>
</evidence>
<dbReference type="InterPro" id="IPR029056">
    <property type="entry name" value="Ribokinase-like"/>
</dbReference>
<dbReference type="OrthoDB" id="9810880at2"/>
<evidence type="ECO:0000256" key="4">
    <source>
        <dbReference type="ARBA" id="ARBA00009879"/>
    </source>
</evidence>
<evidence type="ECO:0000256" key="5">
    <source>
        <dbReference type="ARBA" id="ARBA00012135"/>
    </source>
</evidence>
<name>A0A1H8JY98_9BACI</name>
<dbReference type="PANTHER" id="PTHR20858">
    <property type="entry name" value="PHOSPHOMETHYLPYRIMIDINE KINASE"/>
    <property type="match status" value="1"/>
</dbReference>
<dbReference type="EC" id="2.7.1.49" evidence="5"/>
<sequence>MSKILTALTIAGTDPTGGAGIQADLKAFQEREVFGMSVLTSAVAQNTCGVQAVEHMKLSFIEQQLDSVFNDITPNAIKTGMIATNEMMELISKYLKKHTAIPYVMDPVMVATSGDALMEEESRKVIRELLVPLASVVTPNLPEAEILFEQKIASVADMELAARYIVNQLGAKAAVIKGGHLKADALDVLYDGASIHHLSAERYKTKHTHGTGCTFAAVVTAELAKGVTVLEAVKLAKSFITDAIHYSLNLGNGNGPTNHWGYRLQGLPNQGGQTQ</sequence>
<organism evidence="17 18">
    <name type="scientific">Amphibacillus marinus</name>
    <dbReference type="NCBI Taxonomy" id="872970"/>
    <lineage>
        <taxon>Bacteria</taxon>
        <taxon>Bacillati</taxon>
        <taxon>Bacillota</taxon>
        <taxon>Bacilli</taxon>
        <taxon>Bacillales</taxon>
        <taxon>Bacillaceae</taxon>
        <taxon>Amphibacillus</taxon>
    </lineage>
</organism>
<dbReference type="RefSeq" id="WP_091495224.1">
    <property type="nucleotide sequence ID" value="NZ_FODJ01000002.1"/>
</dbReference>
<keyword evidence="11" id="KW-0067">ATP-binding</keyword>
<dbReference type="GO" id="GO:0009228">
    <property type="term" value="P:thiamine biosynthetic process"/>
    <property type="evidence" value="ECO:0007669"/>
    <property type="project" value="UniProtKB-KW"/>
</dbReference>
<accession>A0A1H8JY98</accession>
<dbReference type="CDD" id="cd01169">
    <property type="entry name" value="HMPP_kinase"/>
    <property type="match status" value="1"/>
</dbReference>
<dbReference type="NCBIfam" id="TIGR00097">
    <property type="entry name" value="HMP-P_kinase"/>
    <property type="match status" value="1"/>
</dbReference>
<evidence type="ECO:0000256" key="1">
    <source>
        <dbReference type="ARBA" id="ARBA00000151"/>
    </source>
</evidence>
<reference evidence="17 18" key="1">
    <citation type="submission" date="2016-10" db="EMBL/GenBank/DDBJ databases">
        <authorList>
            <person name="de Groot N.N."/>
        </authorList>
    </citation>
    <scope>NUCLEOTIDE SEQUENCE [LARGE SCALE GENOMIC DNA]</scope>
    <source>
        <strain evidence="17 18">CGMCC 1.10434</strain>
    </source>
</reference>
<feature type="domain" description="Pyridoxamine kinase/Phosphomethylpyrimidine kinase" evidence="16">
    <location>
        <begin position="14"/>
        <end position="258"/>
    </location>
</feature>
<dbReference type="InterPro" id="IPR013749">
    <property type="entry name" value="PM/HMP-P_kinase-1"/>
</dbReference>
<keyword evidence="9" id="KW-0547">Nucleotide-binding</keyword>
<evidence type="ECO:0000256" key="3">
    <source>
        <dbReference type="ARBA" id="ARBA00004769"/>
    </source>
</evidence>
<keyword evidence="10 17" id="KW-0418">Kinase</keyword>
<evidence type="ECO:0000256" key="11">
    <source>
        <dbReference type="ARBA" id="ARBA00022840"/>
    </source>
</evidence>
<dbReference type="SUPFAM" id="SSF53613">
    <property type="entry name" value="Ribokinase-like"/>
    <property type="match status" value="1"/>
</dbReference>
<evidence type="ECO:0000313" key="17">
    <source>
        <dbReference type="EMBL" id="SEN85485.1"/>
    </source>
</evidence>
<gene>
    <name evidence="17" type="ORF">SAMN04488134_102101</name>
</gene>
<evidence type="ECO:0000256" key="8">
    <source>
        <dbReference type="ARBA" id="ARBA00022679"/>
    </source>
</evidence>
<dbReference type="GO" id="GO:0008972">
    <property type="term" value="F:phosphomethylpyrimidine kinase activity"/>
    <property type="evidence" value="ECO:0007669"/>
    <property type="project" value="UniProtKB-EC"/>
</dbReference>
<evidence type="ECO:0000256" key="15">
    <source>
        <dbReference type="ARBA" id="ARBA00043176"/>
    </source>
</evidence>
<keyword evidence="18" id="KW-1185">Reference proteome</keyword>
<comment type="catalytic activity">
    <reaction evidence="2">
        <text>4-amino-2-methyl-5-(phosphooxymethyl)pyrimidine + ATP = 4-amino-2-methyl-5-(diphosphooxymethyl)pyrimidine + ADP</text>
        <dbReference type="Rhea" id="RHEA:19893"/>
        <dbReference type="ChEBI" id="CHEBI:30616"/>
        <dbReference type="ChEBI" id="CHEBI:57841"/>
        <dbReference type="ChEBI" id="CHEBI:58354"/>
        <dbReference type="ChEBI" id="CHEBI:456216"/>
        <dbReference type="EC" id="2.7.4.7"/>
    </reaction>
</comment>
<dbReference type="STRING" id="872970.SAMN04488134_102101"/>
<proteinExistence type="inferred from homology"/>
<dbReference type="PANTHER" id="PTHR20858:SF17">
    <property type="entry name" value="HYDROXYMETHYLPYRIMIDINE_PHOSPHOMETHYLPYRIMIDINE KINASE THI20-RELATED"/>
    <property type="match status" value="1"/>
</dbReference>
<evidence type="ECO:0000256" key="7">
    <source>
        <dbReference type="ARBA" id="ARBA00019161"/>
    </source>
</evidence>
<dbReference type="EMBL" id="FODJ01000002">
    <property type="protein sequence ID" value="SEN85485.1"/>
    <property type="molecule type" value="Genomic_DNA"/>
</dbReference>
<dbReference type="Pfam" id="PF08543">
    <property type="entry name" value="Phos_pyr_kin"/>
    <property type="match status" value="1"/>
</dbReference>
<dbReference type="AlphaFoldDB" id="A0A1H8JY98"/>
<evidence type="ECO:0000256" key="14">
    <source>
        <dbReference type="ARBA" id="ARBA00042102"/>
    </source>
</evidence>
<dbReference type="GO" id="GO:0005524">
    <property type="term" value="F:ATP binding"/>
    <property type="evidence" value="ECO:0007669"/>
    <property type="project" value="UniProtKB-KW"/>
</dbReference>
<comment type="pathway">
    <text evidence="3">Cofactor biosynthesis; thiamine diphosphate biosynthesis; 4-amino-2-methyl-5-diphosphomethylpyrimidine from 5-amino-1-(5-phospho-D-ribosyl)imidazole: step 3/3.</text>
</comment>
<evidence type="ECO:0000256" key="2">
    <source>
        <dbReference type="ARBA" id="ARBA00000565"/>
    </source>
</evidence>
<evidence type="ECO:0000256" key="13">
    <source>
        <dbReference type="ARBA" id="ARBA00037917"/>
    </source>
</evidence>
<evidence type="ECO:0000256" key="12">
    <source>
        <dbReference type="ARBA" id="ARBA00022977"/>
    </source>
</evidence>
<keyword evidence="12" id="KW-0784">Thiamine biosynthesis</keyword>
<evidence type="ECO:0000256" key="9">
    <source>
        <dbReference type="ARBA" id="ARBA00022741"/>
    </source>
</evidence>
<dbReference type="InterPro" id="IPR004399">
    <property type="entry name" value="HMP/HMP-P_kinase_dom"/>
</dbReference>
<comment type="catalytic activity">
    <reaction evidence="1">
        <text>4-amino-5-hydroxymethyl-2-methylpyrimidine + ATP = 4-amino-2-methyl-5-(phosphooxymethyl)pyrimidine + ADP + H(+)</text>
        <dbReference type="Rhea" id="RHEA:23096"/>
        <dbReference type="ChEBI" id="CHEBI:15378"/>
        <dbReference type="ChEBI" id="CHEBI:16892"/>
        <dbReference type="ChEBI" id="CHEBI:30616"/>
        <dbReference type="ChEBI" id="CHEBI:58354"/>
        <dbReference type="ChEBI" id="CHEBI:456216"/>
        <dbReference type="EC" id="2.7.1.49"/>
    </reaction>
</comment>
<evidence type="ECO:0000256" key="6">
    <source>
        <dbReference type="ARBA" id="ARBA00012963"/>
    </source>
</evidence>
<dbReference type="FunFam" id="3.40.1190.20:FF:000003">
    <property type="entry name" value="Phosphomethylpyrimidine kinase ThiD"/>
    <property type="match status" value="1"/>
</dbReference>
<comment type="similarity">
    <text evidence="4">Belongs to the ThiD family.</text>
</comment>
<comment type="pathway">
    <text evidence="13">Cofactor biosynthesis; thiamine diphosphate biosynthesis; 4-amino-2-methyl-5-diphosphomethylpyrimidine from 5-amino-1-(5-phospho-D-ribosyl)imidazole: step 2/3.</text>
</comment>
<dbReference type="Gene3D" id="3.40.1190.20">
    <property type="match status" value="1"/>
</dbReference>
<dbReference type="EC" id="2.7.4.7" evidence="6"/>
<keyword evidence="8" id="KW-0808">Transferase</keyword>
<evidence type="ECO:0000313" key="18">
    <source>
        <dbReference type="Proteomes" id="UP000199300"/>
    </source>
</evidence>
<evidence type="ECO:0000259" key="16">
    <source>
        <dbReference type="Pfam" id="PF08543"/>
    </source>
</evidence>
<protein>
    <recommendedName>
        <fullName evidence="7">Hydroxymethylpyrimidine/phosphomethylpyrimidine kinase</fullName>
        <ecNumber evidence="5">2.7.1.49</ecNumber>
        <ecNumber evidence="6">2.7.4.7</ecNumber>
    </recommendedName>
    <alternativeName>
        <fullName evidence="14">Hydroxymethylpyrimidine kinase</fullName>
    </alternativeName>
    <alternativeName>
        <fullName evidence="15">Hydroxymethylpyrimidine phosphate kinase</fullName>
    </alternativeName>
</protein>
<dbReference type="Proteomes" id="UP000199300">
    <property type="component" value="Unassembled WGS sequence"/>
</dbReference>
<dbReference type="GO" id="GO:0008902">
    <property type="term" value="F:hydroxymethylpyrimidine kinase activity"/>
    <property type="evidence" value="ECO:0007669"/>
    <property type="project" value="UniProtKB-EC"/>
</dbReference>
<dbReference type="GO" id="GO:0005829">
    <property type="term" value="C:cytosol"/>
    <property type="evidence" value="ECO:0007669"/>
    <property type="project" value="TreeGrafter"/>
</dbReference>